<feature type="region of interest" description="Disordered" evidence="1">
    <location>
        <begin position="43"/>
        <end position="63"/>
    </location>
</feature>
<reference evidence="3 4" key="1">
    <citation type="submission" date="2013-07" db="EMBL/GenBank/DDBJ databases">
        <authorList>
            <person name="Genoscope - CEA"/>
        </authorList>
    </citation>
    <scope>NUCLEOTIDE SEQUENCE [LARGE SCALE GENOMIC DNA]</scope>
    <source>
        <strain evidence="4">FRM16 / DSM 17909</strain>
    </source>
</reference>
<dbReference type="STRING" id="351671.XDD1_3714"/>
<dbReference type="RefSeq" id="WP_071827289.1">
    <property type="nucleotide sequence ID" value="NZ_CAWMED010000001.1"/>
</dbReference>
<feature type="compositionally biased region" description="Basic and acidic residues" evidence="1">
    <location>
        <begin position="43"/>
        <end position="54"/>
    </location>
</feature>
<evidence type="ECO:0000313" key="4">
    <source>
        <dbReference type="Proteomes" id="UP000032721"/>
    </source>
</evidence>
<gene>
    <name evidence="3" type="ORF">XDD1_3714</name>
</gene>
<dbReference type="Proteomes" id="UP000032721">
    <property type="component" value="Chromosome"/>
</dbReference>
<dbReference type="EMBL" id="FO704550">
    <property type="protein sequence ID" value="CDG19399.1"/>
    <property type="molecule type" value="Genomic_DNA"/>
</dbReference>
<evidence type="ECO:0000313" key="3">
    <source>
        <dbReference type="EMBL" id="CDG19399.1"/>
    </source>
</evidence>
<evidence type="ECO:0000256" key="1">
    <source>
        <dbReference type="SAM" id="MobiDB-lite"/>
    </source>
</evidence>
<evidence type="ECO:0000259" key="2">
    <source>
        <dbReference type="Pfam" id="PF12486"/>
    </source>
</evidence>
<accession>A0A068QX89</accession>
<protein>
    <recommendedName>
        <fullName evidence="2">ImpA C-terminal domain-containing protein</fullName>
    </recommendedName>
</protein>
<dbReference type="HOGENOM" id="CLU_2884928_0_0_6"/>
<dbReference type="KEGG" id="xdo:XDD1_3714"/>
<feature type="domain" description="ImpA C-terminal" evidence="2">
    <location>
        <begin position="1"/>
        <end position="43"/>
    </location>
</feature>
<dbReference type="AlphaFoldDB" id="A0A068QX89"/>
<name>A0A068QX89_9GAMM</name>
<proteinExistence type="predicted"/>
<sequence length="63" mass="6780">MPLEELLRQLGVHAANGEAAPPVLLKGIDDRFNALLGRYDRLRQATEHPTDHHAPAASADGGQ</sequence>
<dbReference type="Pfam" id="PF12486">
    <property type="entry name" value="VasL"/>
    <property type="match status" value="1"/>
</dbReference>
<organism evidence="3 4">
    <name type="scientific">Xenorhabdus doucetiae</name>
    <dbReference type="NCBI Taxonomy" id="351671"/>
    <lineage>
        <taxon>Bacteria</taxon>
        <taxon>Pseudomonadati</taxon>
        <taxon>Pseudomonadota</taxon>
        <taxon>Gammaproteobacteria</taxon>
        <taxon>Enterobacterales</taxon>
        <taxon>Morganellaceae</taxon>
        <taxon>Xenorhabdus</taxon>
    </lineage>
</organism>
<dbReference type="InterPro" id="IPR021069">
    <property type="entry name" value="ImpA_C"/>
</dbReference>